<evidence type="ECO:0000313" key="6">
    <source>
        <dbReference type="Proteomes" id="UP000865592"/>
    </source>
</evidence>
<dbReference type="InterPro" id="IPR023346">
    <property type="entry name" value="Lysozyme-like_dom_sf"/>
</dbReference>
<evidence type="ECO:0000313" key="3">
    <source>
        <dbReference type="EMBL" id="ELD5187639.1"/>
    </source>
</evidence>
<dbReference type="Proteomes" id="UP000865592">
    <property type="component" value="Unassembled WGS sequence"/>
</dbReference>
<dbReference type="Proteomes" id="UP000349590">
    <property type="component" value="Unassembled WGS sequence"/>
</dbReference>
<dbReference type="RefSeq" id="WP_002907793.1">
    <property type="nucleotide sequence ID" value="NZ_AP028403.1"/>
</dbReference>
<dbReference type="SUPFAM" id="SSF53955">
    <property type="entry name" value="Lysozyme-like"/>
    <property type="match status" value="1"/>
</dbReference>
<gene>
    <name evidence="4" type="ORF">A0K99_04595</name>
    <name evidence="2" type="ORF">E8P16_09725</name>
    <name evidence="3" type="ORF">QQI97_001855</name>
</gene>
<reference evidence="2 5" key="2">
    <citation type="submission" date="2019-04" db="EMBL/GenBank/DDBJ databases">
        <authorList>
            <consortium name="PulseNet: The National Subtyping Network for Foodborne Disease Surveillance"/>
            <person name="Tarr C.L."/>
            <person name="Trees E."/>
            <person name="Katz L.S."/>
            <person name="Carleton-Romer H.A."/>
            <person name="Stroika S."/>
            <person name="Kucerova Z."/>
            <person name="Roache K.F."/>
            <person name="Sabol A.L."/>
            <person name="Besser J."/>
            <person name="Gerner-Smidt P."/>
        </authorList>
    </citation>
    <scope>NUCLEOTIDE SEQUENCE [LARGE SCALE GENOMIC DNA]</scope>
    <source>
        <strain evidence="2 5">PNUSAC009041</strain>
    </source>
</reference>
<reference evidence="3" key="3">
    <citation type="submission" date="2023-06" db="EMBL/GenBank/DDBJ databases">
        <authorList>
            <consortium name="PulseNet: The National Subtyping Network for Foodborne Disease Surveillance"/>
        </authorList>
    </citation>
    <scope>NUCLEOTIDE SEQUENCE</scope>
    <source>
        <strain evidence="3">PNUSAC035917</strain>
    </source>
</reference>
<dbReference type="EMBL" id="AACCII010000015">
    <property type="protein sequence ID" value="EAJ9719695.1"/>
    <property type="molecule type" value="Genomic_DNA"/>
</dbReference>
<proteinExistence type="predicted"/>
<reference evidence="4 6" key="1">
    <citation type="submission" date="2016-09" db="EMBL/GenBank/DDBJ databases">
        <title>Campylobacter genomics.</title>
        <authorList>
            <person name="Weis A.M."/>
            <person name="Weimer B.C."/>
            <person name="Gilpin B."/>
            <person name="Huang B.C."/>
            <person name="Kong N."/>
        </authorList>
    </citation>
    <scope>NUCLEOTIDE SEQUENCE [LARGE SCALE GENOMIC DNA]</scope>
    <source>
        <strain evidence="4 6">BCW_4735</strain>
    </source>
</reference>
<evidence type="ECO:0000313" key="2">
    <source>
        <dbReference type="EMBL" id="EAJ9719695.1"/>
    </source>
</evidence>
<dbReference type="Gene3D" id="1.10.530.10">
    <property type="match status" value="1"/>
</dbReference>
<feature type="domain" description="Transglycosylase SLT" evidence="1">
    <location>
        <begin position="8"/>
        <end position="145"/>
    </location>
</feature>
<name>A0A2U0QMP9_CAMJU</name>
<protein>
    <submittedName>
        <fullName evidence="2 4">Lytic transglycosylase</fullName>
    </submittedName>
    <submittedName>
        <fullName evidence="3">Transglycosylase SLT domain-containing protein</fullName>
    </submittedName>
</protein>
<dbReference type="EMBL" id="MKBD01000010">
    <property type="protein sequence ID" value="OEY02618.1"/>
    <property type="molecule type" value="Genomic_DNA"/>
</dbReference>
<organism evidence="2 5">
    <name type="scientific">Campylobacter jejuni</name>
    <dbReference type="NCBI Taxonomy" id="197"/>
    <lineage>
        <taxon>Bacteria</taxon>
        <taxon>Pseudomonadati</taxon>
        <taxon>Campylobacterota</taxon>
        <taxon>Epsilonproteobacteria</taxon>
        <taxon>Campylobacterales</taxon>
        <taxon>Campylobacteraceae</taxon>
        <taxon>Campylobacter</taxon>
    </lineage>
</organism>
<dbReference type="Pfam" id="PF01464">
    <property type="entry name" value="SLT"/>
    <property type="match status" value="1"/>
</dbReference>
<sequence length="181" mass="20668">MIDIALIEQCKNPNVETQIIQKIIQIESNNQQFAININKIGSFIPKTKDEAKTLTQSFINKGYSVDIGLMQFNSNNLKTPTFKNYSIDDLLDPCKNIKAGSDIFYLAYEMTNENLAKEERINQALSIYNTGDLKKGFSNGYVAKYDSTAKMIDNLEEKARKSDTRIKIAYNLFNLQTQKKE</sequence>
<evidence type="ECO:0000259" key="1">
    <source>
        <dbReference type="Pfam" id="PF01464"/>
    </source>
</evidence>
<evidence type="ECO:0000313" key="4">
    <source>
        <dbReference type="EMBL" id="OEY02618.1"/>
    </source>
</evidence>
<dbReference type="EMBL" id="ABMIIH010000015">
    <property type="protein sequence ID" value="ELD5187639.1"/>
    <property type="molecule type" value="Genomic_DNA"/>
</dbReference>
<evidence type="ECO:0000313" key="5">
    <source>
        <dbReference type="Proteomes" id="UP000349590"/>
    </source>
</evidence>
<dbReference type="AlphaFoldDB" id="A0A2U0QMP9"/>
<dbReference type="Proteomes" id="UP001183411">
    <property type="component" value="Unassembled WGS sequence"/>
</dbReference>
<comment type="caution">
    <text evidence="2">The sequence shown here is derived from an EMBL/GenBank/DDBJ whole genome shotgun (WGS) entry which is preliminary data.</text>
</comment>
<accession>A0A2U0QMP9</accession>
<dbReference type="InterPro" id="IPR008258">
    <property type="entry name" value="Transglycosylase_SLT_dom_1"/>
</dbReference>